<dbReference type="InterPro" id="IPR052028">
    <property type="entry name" value="HipA_Ser/Thr_kinase"/>
</dbReference>
<accession>A0AAD1C0F1</accession>
<keyword evidence="2" id="KW-0808">Transferase</keyword>
<protein>
    <recommendedName>
        <fullName evidence="4">HipA-like C-terminal domain-containing protein</fullName>
    </recommendedName>
</protein>
<evidence type="ECO:0000256" key="1">
    <source>
        <dbReference type="ARBA" id="ARBA00010164"/>
    </source>
</evidence>
<comment type="similarity">
    <text evidence="1">Belongs to the HipA Ser/Thr kinase family.</text>
</comment>
<evidence type="ECO:0000313" key="5">
    <source>
        <dbReference type="EMBL" id="BAU74678.1"/>
    </source>
</evidence>
<gene>
    <name evidence="5" type="ORF">KF707C_29900</name>
</gene>
<dbReference type="PANTHER" id="PTHR37419:SF8">
    <property type="entry name" value="TOXIN YJJJ"/>
    <property type="match status" value="1"/>
</dbReference>
<evidence type="ECO:0000259" key="4">
    <source>
        <dbReference type="Pfam" id="PF07804"/>
    </source>
</evidence>
<dbReference type="AlphaFoldDB" id="A0AAD1C0F1"/>
<sequence length="459" mass="51352">MPDVFAKAIFSVIKYRLVEDGMSEQLTIQAHVDGQWHDALVLVVDAPQKVADGVCSAAYNQAYLLRFIDRIESPFETAVSLNLPLSWTSVRSRGYPAFIHDIVPAGAARRSLEARFAADKPAGLDMEFFLLKHCTPAPIGHLRVKESFERIASLGTLAFPRTDVVERTNDFLEYAYEQGAAMGGATGAQGEAPKLLMSEDDAGGLHADAALADDRVRRHWLVKFARNRVTERDRNILRAEYHYYRAIAELGLETVSTDGLALEEAERPSLWMPRFDRRVVAGRVQRIPMESIYSICGNTVPGSPMKHEAVLRRLAGLWMLNQQLDEIDDLAFEYVRRDLLNRILGNSDNHGRNTSIFRWQGRFQLAPIYDLAPMVLDPEGVTRTTKWESERLGAPDWPAVCASLEGLTDPARLLARLKDAAQVFRALPGLLVGLPDEVRRAPSIPLNNLDARLKDWGLL</sequence>
<dbReference type="InterPro" id="IPR016869">
    <property type="entry name" value="UCP028135_HipA-like"/>
</dbReference>
<name>A0AAD1C0F1_METFU</name>
<dbReference type="GO" id="GO:0005829">
    <property type="term" value="C:cytosol"/>
    <property type="evidence" value="ECO:0007669"/>
    <property type="project" value="TreeGrafter"/>
</dbReference>
<reference evidence="5 6" key="2">
    <citation type="journal article" date="2017" name="Int. J. Syst. Evol. Microbiol.">
        <title>Pseudomonas furukawaii sp. nov., a polychlorinated biphenyl-degrading bacterium isolated from biphenyl-contaminated soil in Japan.</title>
        <authorList>
            <person name="Kimura N."/>
            <person name="Watanabe T."/>
            <person name="Suenaga H."/>
            <person name="Fujihara H."/>
            <person name="Futagami T."/>
            <person name="Goto M."/>
            <person name="Hanada S."/>
            <person name="Hirose J."/>
        </authorList>
    </citation>
    <scope>NUCLEOTIDE SEQUENCE [LARGE SCALE GENOMIC DNA]</scope>
    <source>
        <strain evidence="6">DSM 10086 / NBRC 110670 / KF707</strain>
    </source>
</reference>
<proteinExistence type="inferred from homology"/>
<dbReference type="Pfam" id="PF07804">
    <property type="entry name" value="HipA_C"/>
    <property type="match status" value="1"/>
</dbReference>
<dbReference type="EMBL" id="AP014862">
    <property type="protein sequence ID" value="BAU74678.1"/>
    <property type="molecule type" value="Genomic_DNA"/>
</dbReference>
<evidence type="ECO:0000256" key="3">
    <source>
        <dbReference type="ARBA" id="ARBA00022777"/>
    </source>
</evidence>
<keyword evidence="6" id="KW-1185">Reference proteome</keyword>
<evidence type="ECO:0000313" key="6">
    <source>
        <dbReference type="Proteomes" id="UP000218554"/>
    </source>
</evidence>
<keyword evidence="3" id="KW-0418">Kinase</keyword>
<dbReference type="PANTHER" id="PTHR37419">
    <property type="entry name" value="SERINE/THREONINE-PROTEIN KINASE TOXIN HIPA"/>
    <property type="match status" value="1"/>
</dbReference>
<reference evidence="6" key="1">
    <citation type="submission" date="2015-05" db="EMBL/GenBank/DDBJ databases">
        <title>Draft genome sequencing of a biphenyl-degrading bacterium, Pseudomonas balearica KF707 (=NBRC110670).</title>
        <authorList>
            <person name="Kimura N."/>
            <person name="Hirose J."/>
            <person name="Watanabe T."/>
            <person name="Suenaga H."/>
            <person name="Fujihara H."/>
            <person name="Noguchi M."/>
            <person name="Hashimoto M."/>
            <person name="Shimodaira J."/>
            <person name="Tsuchikane K."/>
            <person name="Hosoyama A."/>
            <person name="Yamazoe A."/>
            <person name="Fujita N."/>
            <person name="Furukawa K."/>
        </authorList>
    </citation>
    <scope>NUCLEOTIDE SEQUENCE [LARGE SCALE GENOMIC DNA]</scope>
    <source>
        <strain evidence="6">DSM 10086 / NBRC 110670 / KF707</strain>
    </source>
</reference>
<evidence type="ECO:0000256" key="2">
    <source>
        <dbReference type="ARBA" id="ARBA00022679"/>
    </source>
</evidence>
<dbReference type="InterPro" id="IPR012893">
    <property type="entry name" value="HipA-like_C"/>
</dbReference>
<feature type="domain" description="HipA-like C-terminal" evidence="4">
    <location>
        <begin position="188"/>
        <end position="408"/>
    </location>
</feature>
<organism evidence="5 6">
    <name type="scientific">Metapseudomonas furukawaii</name>
    <name type="common">Pseudomonas furukawaii</name>
    <dbReference type="NCBI Taxonomy" id="1149133"/>
    <lineage>
        <taxon>Bacteria</taxon>
        <taxon>Pseudomonadati</taxon>
        <taxon>Pseudomonadota</taxon>
        <taxon>Gammaproteobacteria</taxon>
        <taxon>Pseudomonadales</taxon>
        <taxon>Pseudomonadaceae</taxon>
        <taxon>Metapseudomonas</taxon>
    </lineage>
</organism>
<dbReference type="Proteomes" id="UP000218554">
    <property type="component" value="Chromosome"/>
</dbReference>
<dbReference type="GO" id="GO:0004674">
    <property type="term" value="F:protein serine/threonine kinase activity"/>
    <property type="evidence" value="ECO:0007669"/>
    <property type="project" value="TreeGrafter"/>
</dbReference>
<dbReference type="PIRSF" id="PIRSF028135">
    <property type="entry name" value="UCP028135_HipA-like"/>
    <property type="match status" value="1"/>
</dbReference>
<dbReference type="KEGG" id="pfuw:KF707C_29900"/>